<reference evidence="2" key="1">
    <citation type="submission" date="2020-11" db="EMBL/GenBank/DDBJ databases">
        <authorList>
            <person name="Whitehead M."/>
        </authorList>
    </citation>
    <scope>NUCLEOTIDE SEQUENCE</scope>
    <source>
        <strain evidence="2">EGII</strain>
    </source>
</reference>
<dbReference type="Gene3D" id="1.10.472.80">
    <property type="entry name" value="Ypt/Rab-GAP domain of gyp1p, domain 3"/>
    <property type="match status" value="1"/>
</dbReference>
<comment type="caution">
    <text evidence="2">The sequence shown here is derived from an EMBL/GenBank/DDBJ whole genome shotgun (WGS) entry which is preliminary data.</text>
</comment>
<evidence type="ECO:0000259" key="1">
    <source>
        <dbReference type="PROSITE" id="PS50086"/>
    </source>
</evidence>
<dbReference type="OrthoDB" id="26371at2759"/>
<dbReference type="InterPro" id="IPR035969">
    <property type="entry name" value="Rab-GAP_TBC_sf"/>
</dbReference>
<gene>
    <name evidence="2" type="ORF">CCAP1982_LOCUS76</name>
</gene>
<dbReference type="EMBL" id="CAJHJT010000001">
    <property type="protein sequence ID" value="CAD6991133.1"/>
    <property type="molecule type" value="Genomic_DNA"/>
</dbReference>
<evidence type="ECO:0000313" key="2">
    <source>
        <dbReference type="EMBL" id="CAD6991133.1"/>
    </source>
</evidence>
<feature type="domain" description="Rab-GAP TBC" evidence="1">
    <location>
        <begin position="1"/>
        <end position="25"/>
    </location>
</feature>
<dbReference type="SUPFAM" id="SSF47923">
    <property type="entry name" value="Ypt/Rab-GAP domain of gyp1p"/>
    <property type="match status" value="1"/>
</dbReference>
<dbReference type="Proteomes" id="UP000606786">
    <property type="component" value="Unassembled WGS sequence"/>
</dbReference>
<accession>A0A811U0X6</accession>
<sequence>MNNLLTRELPLHCTIRLWDTYLAESDGFALFHLYVCAAFLLHWKDRLMQQNDFQGLMLLLQNLPTENWSDRQINVLVAEAFRLKFTYADAPKHLEAKS</sequence>
<proteinExistence type="predicted"/>
<name>A0A811U0X6_CERCA</name>
<keyword evidence="3" id="KW-1185">Reference proteome</keyword>
<organism evidence="2 3">
    <name type="scientific">Ceratitis capitata</name>
    <name type="common">Mediterranean fruit fly</name>
    <name type="synonym">Tephritis capitata</name>
    <dbReference type="NCBI Taxonomy" id="7213"/>
    <lineage>
        <taxon>Eukaryota</taxon>
        <taxon>Metazoa</taxon>
        <taxon>Ecdysozoa</taxon>
        <taxon>Arthropoda</taxon>
        <taxon>Hexapoda</taxon>
        <taxon>Insecta</taxon>
        <taxon>Pterygota</taxon>
        <taxon>Neoptera</taxon>
        <taxon>Endopterygota</taxon>
        <taxon>Diptera</taxon>
        <taxon>Brachycera</taxon>
        <taxon>Muscomorpha</taxon>
        <taxon>Tephritoidea</taxon>
        <taxon>Tephritidae</taxon>
        <taxon>Ceratitis</taxon>
        <taxon>Ceratitis</taxon>
    </lineage>
</organism>
<dbReference type="InterPro" id="IPR000195">
    <property type="entry name" value="Rab-GAP-TBC_dom"/>
</dbReference>
<dbReference type="AlphaFoldDB" id="A0A811U0X6"/>
<protein>
    <submittedName>
        <fullName evidence="2">(Mediterranean fruit fly) hypothetical protein</fullName>
    </submittedName>
</protein>
<dbReference type="PROSITE" id="PS50086">
    <property type="entry name" value="TBC_RABGAP"/>
    <property type="match status" value="1"/>
</dbReference>
<evidence type="ECO:0000313" key="3">
    <source>
        <dbReference type="Proteomes" id="UP000606786"/>
    </source>
</evidence>